<feature type="domain" description="LysM" evidence="6">
    <location>
        <begin position="516"/>
        <end position="562"/>
    </location>
</feature>
<dbReference type="OrthoDB" id="2281372at2759"/>
<dbReference type="Pfam" id="PF01476">
    <property type="entry name" value="LysM"/>
    <property type="match status" value="1"/>
</dbReference>
<evidence type="ECO:0000256" key="3">
    <source>
        <dbReference type="ARBA" id="ARBA00023026"/>
    </source>
</evidence>
<organism evidence="7 8">
    <name type="scientific">Fusarium piperis</name>
    <dbReference type="NCBI Taxonomy" id="1435070"/>
    <lineage>
        <taxon>Eukaryota</taxon>
        <taxon>Fungi</taxon>
        <taxon>Dikarya</taxon>
        <taxon>Ascomycota</taxon>
        <taxon>Pezizomycotina</taxon>
        <taxon>Sordariomycetes</taxon>
        <taxon>Hypocreomycetidae</taxon>
        <taxon>Hypocreales</taxon>
        <taxon>Nectriaceae</taxon>
        <taxon>Fusarium</taxon>
        <taxon>Fusarium solani species complex</taxon>
    </lineage>
</organism>
<dbReference type="PANTHER" id="PTHR34997">
    <property type="entry name" value="AM15"/>
    <property type="match status" value="1"/>
</dbReference>
<evidence type="ECO:0000313" key="7">
    <source>
        <dbReference type="EMBL" id="KAJ4318851.1"/>
    </source>
</evidence>
<keyword evidence="3" id="KW-0843">Virulence</keyword>
<dbReference type="PANTHER" id="PTHR34997:SF2">
    <property type="entry name" value="LYSM DOMAIN-CONTAINING PROTEIN-RELATED"/>
    <property type="match status" value="1"/>
</dbReference>
<dbReference type="EMBL" id="JAPEUR010000134">
    <property type="protein sequence ID" value="KAJ4318851.1"/>
    <property type="molecule type" value="Genomic_DNA"/>
</dbReference>
<evidence type="ECO:0000313" key="8">
    <source>
        <dbReference type="Proteomes" id="UP001140502"/>
    </source>
</evidence>
<evidence type="ECO:0000256" key="2">
    <source>
        <dbReference type="ARBA" id="ARBA00022729"/>
    </source>
</evidence>
<feature type="domain" description="LysM" evidence="6">
    <location>
        <begin position="438"/>
        <end position="484"/>
    </location>
</feature>
<proteinExistence type="inferred from homology"/>
<keyword evidence="1" id="KW-0147">Chitin-binding</keyword>
<dbReference type="InterPro" id="IPR018392">
    <property type="entry name" value="LysM"/>
</dbReference>
<sequence>MPPAPGTIESCVFWYDNDGSLPCDLLPWAWDIPMEDFLKWNPSITESCENFQEGYSYCIEAKEAPITSTTSKPVTTFQSTSTTLVPSKTTPTKTTTTTAAGNGVETPDPVQPGIVSNCNKFYLVQKNEGCADIASKHGITLAQFTTWNSKTGTNCAGLWADTYACVSIIGHEATPTKPSTPTNGIETPSPIQSGMVKNCNKFHLVSKTTTCASIESYYKLSLADFYKWNPAVGTSCQSLLANYHVCIGTTDATPTATQTSNNNGIETPSPIQNGMVKNCNKFHLVSKTTTCSSIESYYKLSLADFYKWNPAVGTNCQSLLANYHVCIGVTGSTPTPTQTSSNGIETPSPIQNGMAKNCNKFHLVSKTTTCASIESYYKLPLADFYKWNPAVGTNCQSLLANYHVCISVVGYTPTPTTPGNGISTPTPIQAGMTKDCNKFHLVKSTTTCASIQNYYKISFADFYKWNPAVGSTCSSLWTDYNVCVGVIGGTPTPTNPGNGISTPAPIQAGMTTSCKKFHLVKSTTTCASIQNYYGITMANLYKWNPAIGSDCKSLWADYHVCVGV</sequence>
<accession>A0A9W8WBF9</accession>
<feature type="domain" description="LysM" evidence="6">
    <location>
        <begin position="201"/>
        <end position="247"/>
    </location>
</feature>
<feature type="domain" description="LysM" evidence="6">
    <location>
        <begin position="120"/>
        <end position="166"/>
    </location>
</feature>
<dbReference type="Proteomes" id="UP001140502">
    <property type="component" value="Unassembled WGS sequence"/>
</dbReference>
<dbReference type="Gene3D" id="3.10.350.10">
    <property type="entry name" value="LysM domain"/>
    <property type="match status" value="7"/>
</dbReference>
<dbReference type="GO" id="GO:0008061">
    <property type="term" value="F:chitin binding"/>
    <property type="evidence" value="ECO:0007669"/>
    <property type="project" value="UniProtKB-KW"/>
</dbReference>
<feature type="domain" description="LysM" evidence="6">
    <location>
        <begin position="281"/>
        <end position="327"/>
    </location>
</feature>
<keyword evidence="2" id="KW-0732">Signal</keyword>
<feature type="region of interest" description="Disordered" evidence="5">
    <location>
        <begin position="82"/>
        <end position="108"/>
    </location>
</feature>
<dbReference type="CDD" id="cd00118">
    <property type="entry name" value="LysM"/>
    <property type="match status" value="3"/>
</dbReference>
<protein>
    <recommendedName>
        <fullName evidence="6">LysM domain-containing protein</fullName>
    </recommendedName>
</protein>
<gene>
    <name evidence="7" type="ORF">N0V84_006665</name>
</gene>
<dbReference type="SMART" id="SM00257">
    <property type="entry name" value="LysM"/>
    <property type="match status" value="6"/>
</dbReference>
<feature type="domain" description="LysM" evidence="6">
    <location>
        <begin position="360"/>
        <end position="406"/>
    </location>
</feature>
<name>A0A9W8WBF9_9HYPO</name>
<comment type="similarity">
    <text evidence="4">Belongs to the secreted LysM effector family.</text>
</comment>
<dbReference type="SUPFAM" id="SSF54106">
    <property type="entry name" value="LysM domain"/>
    <property type="match status" value="6"/>
</dbReference>
<dbReference type="AlphaFoldDB" id="A0A9W8WBF9"/>
<keyword evidence="8" id="KW-1185">Reference proteome</keyword>
<feature type="compositionally biased region" description="Low complexity" evidence="5">
    <location>
        <begin position="82"/>
        <end position="98"/>
    </location>
</feature>
<evidence type="ECO:0000256" key="5">
    <source>
        <dbReference type="SAM" id="MobiDB-lite"/>
    </source>
</evidence>
<evidence type="ECO:0000259" key="6">
    <source>
        <dbReference type="PROSITE" id="PS51782"/>
    </source>
</evidence>
<evidence type="ECO:0000256" key="1">
    <source>
        <dbReference type="ARBA" id="ARBA00022669"/>
    </source>
</evidence>
<dbReference type="InterPro" id="IPR052210">
    <property type="entry name" value="LysM1-like"/>
</dbReference>
<dbReference type="InterPro" id="IPR036779">
    <property type="entry name" value="LysM_dom_sf"/>
</dbReference>
<evidence type="ECO:0000256" key="4">
    <source>
        <dbReference type="ARBA" id="ARBA00044955"/>
    </source>
</evidence>
<dbReference type="PROSITE" id="PS51782">
    <property type="entry name" value="LYSM"/>
    <property type="match status" value="6"/>
</dbReference>
<comment type="caution">
    <text evidence="7">The sequence shown here is derived from an EMBL/GenBank/DDBJ whole genome shotgun (WGS) entry which is preliminary data.</text>
</comment>
<reference evidence="7" key="1">
    <citation type="submission" date="2022-10" db="EMBL/GenBank/DDBJ databases">
        <title>Tapping the CABI collections for fungal endophytes: first genome assemblies for Collariella, Neodidymelliopsis, Ascochyta clinopodiicola, Didymella pomorum, Didymosphaeria variabile, Neocosmospora piperis and Neocucurbitaria cava.</title>
        <authorList>
            <person name="Hill R."/>
        </authorList>
    </citation>
    <scope>NUCLEOTIDE SEQUENCE</scope>
    <source>
        <strain evidence="7">IMI 366586</strain>
    </source>
</reference>